<keyword evidence="2" id="KW-1185">Reference proteome</keyword>
<dbReference type="AlphaFoldDB" id="A0A7C8HFQ9"/>
<dbReference type="RefSeq" id="WP_158739400.1">
    <property type="nucleotide sequence ID" value="NZ_WSLF01000002.1"/>
</dbReference>
<sequence length="176" mass="20546">MNTVIKKGIQGILPTYGPKGENGIYIYVSTGEEIYMDKSMRAFLAFLFHQRRIDLYALRQWTSSLIHRRNGLPLVFSRDLVLVPVKVRKPIGRTDGSEGYLSLLHIEDVCEKDDQTMILLKCGKEIKSLHSKKIVERRVLLAQFMLTMYEKEALEWEGFSFAYKDDLYRPKKIHLF</sequence>
<gene>
    <name evidence="1" type="ORF">GND95_03195</name>
</gene>
<dbReference type="EMBL" id="WSLF01000002">
    <property type="protein sequence ID" value="KAE9636146.1"/>
    <property type="molecule type" value="Genomic_DNA"/>
</dbReference>
<name>A0A7C8HFQ9_9FIRM</name>
<evidence type="ECO:0000313" key="2">
    <source>
        <dbReference type="Proteomes" id="UP000483018"/>
    </source>
</evidence>
<protein>
    <submittedName>
        <fullName evidence="1">Uncharacterized protein</fullName>
    </submittedName>
</protein>
<accession>A0A7C8HFQ9</accession>
<proteinExistence type="predicted"/>
<dbReference type="Proteomes" id="UP000483018">
    <property type="component" value="Unassembled WGS sequence"/>
</dbReference>
<organism evidence="1 2">
    <name type="scientific">Defluviitalea raffinosedens</name>
    <dbReference type="NCBI Taxonomy" id="1450156"/>
    <lineage>
        <taxon>Bacteria</taxon>
        <taxon>Bacillati</taxon>
        <taxon>Bacillota</taxon>
        <taxon>Clostridia</taxon>
        <taxon>Lachnospirales</taxon>
        <taxon>Defluviitaleaceae</taxon>
        <taxon>Defluviitalea</taxon>
    </lineage>
</organism>
<evidence type="ECO:0000313" key="1">
    <source>
        <dbReference type="EMBL" id="KAE9636146.1"/>
    </source>
</evidence>
<reference evidence="1 2" key="1">
    <citation type="submission" date="2019-12" db="EMBL/GenBank/DDBJ databases">
        <title>Defluviitalea raffinosedens, isolated from a biogas fermenter, genome sequencing and characterization.</title>
        <authorList>
            <person name="Rettenmaier R."/>
            <person name="Schneider M."/>
            <person name="Neuhaus K."/>
            <person name="Liebl W."/>
            <person name="Zverlov V."/>
        </authorList>
    </citation>
    <scope>NUCLEOTIDE SEQUENCE [LARGE SCALE GENOMIC DNA]</scope>
    <source>
        <strain evidence="1 2">249c-K6</strain>
    </source>
</reference>
<dbReference type="OrthoDB" id="2374476at2"/>
<comment type="caution">
    <text evidence="1">The sequence shown here is derived from an EMBL/GenBank/DDBJ whole genome shotgun (WGS) entry which is preliminary data.</text>
</comment>